<comment type="subcellular location">
    <subcellularLocation>
        <location evidence="1">Membrane</location>
        <topology evidence="1">Multi-pass membrane protein</topology>
    </subcellularLocation>
</comment>
<reference evidence="11" key="2">
    <citation type="submission" date="2019-02" db="EMBL/GenBank/DDBJ databases">
        <authorList>
            <person name="Chen S.-C."/>
            <person name="Chien H.-H."/>
            <person name="Lai M.-C."/>
        </authorList>
    </citation>
    <scope>NUCLEOTIDE SEQUENCE</scope>
    <source>
        <strain evidence="11">N2F9704</strain>
    </source>
</reference>
<dbReference type="InterPro" id="IPR058533">
    <property type="entry name" value="Cation_efflux_TM"/>
</dbReference>
<feature type="transmembrane region" description="Helical" evidence="8">
    <location>
        <begin position="45"/>
        <end position="65"/>
    </location>
</feature>
<evidence type="ECO:0000259" key="9">
    <source>
        <dbReference type="Pfam" id="PF01545"/>
    </source>
</evidence>
<keyword evidence="5 8" id="KW-1133">Transmembrane helix</keyword>
<evidence type="ECO:0000313" key="12">
    <source>
        <dbReference type="Proteomes" id="UP001042704"/>
    </source>
</evidence>
<dbReference type="NCBIfam" id="TIGR01297">
    <property type="entry name" value="CDF"/>
    <property type="match status" value="1"/>
</dbReference>
<dbReference type="RefSeq" id="WP_265580103.1">
    <property type="nucleotide sequence ID" value="NZ_CP036172.1"/>
</dbReference>
<reference evidence="11" key="1">
    <citation type="journal article" date="2001" name="Int. J. Syst. Evol. Microbiol.">
        <title>Methanofollis aquaemaris sp. nov., a methanogen isolated from an aquaculture fish pond.</title>
        <authorList>
            <person name="Lai M.C."/>
            <person name="Chen S.C."/>
        </authorList>
    </citation>
    <scope>NUCLEOTIDE SEQUENCE</scope>
    <source>
        <strain evidence="11">N2F9704</strain>
    </source>
</reference>
<dbReference type="InterPro" id="IPR027470">
    <property type="entry name" value="Cation_efflux_CTD"/>
</dbReference>
<evidence type="ECO:0000256" key="6">
    <source>
        <dbReference type="ARBA" id="ARBA00023065"/>
    </source>
</evidence>
<dbReference type="InterPro" id="IPR036837">
    <property type="entry name" value="Cation_efflux_CTD_sf"/>
</dbReference>
<evidence type="ECO:0000313" key="11">
    <source>
        <dbReference type="EMBL" id="QSZ67214.1"/>
    </source>
</evidence>
<accession>A0A8A3S6E4</accession>
<dbReference type="InterPro" id="IPR027469">
    <property type="entry name" value="Cation_efflux_TMD_sf"/>
</dbReference>
<evidence type="ECO:0000256" key="2">
    <source>
        <dbReference type="ARBA" id="ARBA00008873"/>
    </source>
</evidence>
<dbReference type="InterPro" id="IPR050681">
    <property type="entry name" value="CDF/SLC30A"/>
</dbReference>
<dbReference type="GO" id="GO:0005385">
    <property type="term" value="F:zinc ion transmembrane transporter activity"/>
    <property type="evidence" value="ECO:0007669"/>
    <property type="project" value="TreeGrafter"/>
</dbReference>
<dbReference type="GO" id="GO:0005886">
    <property type="term" value="C:plasma membrane"/>
    <property type="evidence" value="ECO:0007669"/>
    <property type="project" value="TreeGrafter"/>
</dbReference>
<dbReference type="Pfam" id="PF01545">
    <property type="entry name" value="Cation_efflux"/>
    <property type="match status" value="1"/>
</dbReference>
<evidence type="ECO:0000256" key="3">
    <source>
        <dbReference type="ARBA" id="ARBA00022448"/>
    </source>
</evidence>
<dbReference type="AlphaFoldDB" id="A0A8A3S6E4"/>
<feature type="transmembrane region" description="Helical" evidence="8">
    <location>
        <begin position="77"/>
        <end position="98"/>
    </location>
</feature>
<organism evidence="11 12">
    <name type="scientific">Methanofollis aquaemaris</name>
    <dbReference type="NCBI Taxonomy" id="126734"/>
    <lineage>
        <taxon>Archaea</taxon>
        <taxon>Methanobacteriati</taxon>
        <taxon>Methanobacteriota</taxon>
        <taxon>Stenosarchaea group</taxon>
        <taxon>Methanomicrobia</taxon>
        <taxon>Methanomicrobiales</taxon>
        <taxon>Methanomicrobiaceae</taxon>
        <taxon>Methanofollis</taxon>
    </lineage>
</organism>
<feature type="transmembrane region" description="Helical" evidence="8">
    <location>
        <begin position="12"/>
        <end position="39"/>
    </location>
</feature>
<gene>
    <name evidence="11" type="ORF">RJ40_06715</name>
</gene>
<evidence type="ECO:0000256" key="1">
    <source>
        <dbReference type="ARBA" id="ARBA00004141"/>
    </source>
</evidence>
<dbReference type="EMBL" id="CP036172">
    <property type="protein sequence ID" value="QSZ67214.1"/>
    <property type="molecule type" value="Genomic_DNA"/>
</dbReference>
<sequence length="297" mass="32191">MPLRRGGERAALKVAVILTAGYLAVEAVAGVFSGSLALIGDAGHMFRDVLALLLSLGAVVIAERLPTRTRTWGYHRVEVFVAFVNGLLLVVLASTVVWEAFRRLADPVPVAGPLMAAVGTVGLLVNLYVAWRLHGAEDLNVRSAYLHVVGDTLSSVAVVVAAVWIAVTGQTIVDPLLSIGIALLILLGSISLLRETVGILLQFVPSGIDFDEVVTAMESVDGVEEVHNVHLWALCSHINVLDAHVVACTDDIVEIEEIKREIRRRLRRYDVQYSILEFEPEPCPESALLRRLKGKGE</sequence>
<dbReference type="Pfam" id="PF16916">
    <property type="entry name" value="ZT_dimer"/>
    <property type="match status" value="1"/>
</dbReference>
<dbReference type="KEGG" id="maqe:RJ40_06715"/>
<keyword evidence="4 8" id="KW-0812">Transmembrane</keyword>
<evidence type="ECO:0000256" key="8">
    <source>
        <dbReference type="SAM" id="Phobius"/>
    </source>
</evidence>
<evidence type="ECO:0000259" key="10">
    <source>
        <dbReference type="Pfam" id="PF16916"/>
    </source>
</evidence>
<evidence type="ECO:0000256" key="4">
    <source>
        <dbReference type="ARBA" id="ARBA00022692"/>
    </source>
</evidence>
<keyword evidence="6" id="KW-0406">Ion transport</keyword>
<dbReference type="PANTHER" id="PTHR11562">
    <property type="entry name" value="CATION EFFLUX PROTEIN/ ZINC TRANSPORTER"/>
    <property type="match status" value="1"/>
</dbReference>
<feature type="domain" description="Cation efflux protein cytoplasmic" evidence="10">
    <location>
        <begin position="205"/>
        <end position="268"/>
    </location>
</feature>
<name>A0A8A3S6E4_9EURY</name>
<comment type="similarity">
    <text evidence="2">Belongs to the cation diffusion facilitator (CDF) transporter (TC 2.A.4) family. SLC30A subfamily.</text>
</comment>
<keyword evidence="7 8" id="KW-0472">Membrane</keyword>
<dbReference type="GeneID" id="76424041"/>
<dbReference type="SUPFAM" id="SSF161111">
    <property type="entry name" value="Cation efflux protein transmembrane domain-like"/>
    <property type="match status" value="1"/>
</dbReference>
<dbReference type="SUPFAM" id="SSF160240">
    <property type="entry name" value="Cation efflux protein cytoplasmic domain-like"/>
    <property type="match status" value="1"/>
</dbReference>
<dbReference type="Proteomes" id="UP001042704">
    <property type="component" value="Chromosome"/>
</dbReference>
<protein>
    <submittedName>
        <fullName evidence="11">Cation transporter</fullName>
    </submittedName>
</protein>
<dbReference type="Gene3D" id="1.20.1510.10">
    <property type="entry name" value="Cation efflux protein transmembrane domain"/>
    <property type="match status" value="1"/>
</dbReference>
<feature type="transmembrane region" description="Helical" evidence="8">
    <location>
        <begin position="172"/>
        <end position="193"/>
    </location>
</feature>
<feature type="domain" description="Cation efflux protein transmembrane" evidence="9">
    <location>
        <begin position="12"/>
        <end position="201"/>
    </location>
</feature>
<evidence type="ECO:0000256" key="5">
    <source>
        <dbReference type="ARBA" id="ARBA00022989"/>
    </source>
</evidence>
<dbReference type="InterPro" id="IPR002524">
    <property type="entry name" value="Cation_efflux"/>
</dbReference>
<feature type="transmembrane region" description="Helical" evidence="8">
    <location>
        <begin position="143"/>
        <end position="166"/>
    </location>
</feature>
<keyword evidence="3" id="KW-0813">Transport</keyword>
<dbReference type="PANTHER" id="PTHR11562:SF17">
    <property type="entry name" value="RE54080P-RELATED"/>
    <property type="match status" value="1"/>
</dbReference>
<keyword evidence="12" id="KW-1185">Reference proteome</keyword>
<feature type="transmembrane region" description="Helical" evidence="8">
    <location>
        <begin position="110"/>
        <end position="131"/>
    </location>
</feature>
<proteinExistence type="inferred from homology"/>
<evidence type="ECO:0000256" key="7">
    <source>
        <dbReference type="ARBA" id="ARBA00023136"/>
    </source>
</evidence>